<comment type="caution">
    <text evidence="3">The sequence shown here is derived from an EMBL/GenBank/DDBJ whole genome shotgun (WGS) entry which is preliminary data.</text>
</comment>
<dbReference type="InterPro" id="IPR027417">
    <property type="entry name" value="P-loop_NTPase"/>
</dbReference>
<evidence type="ECO:0000256" key="2">
    <source>
        <dbReference type="ARBA" id="ARBA00008837"/>
    </source>
</evidence>
<gene>
    <name evidence="3" type="ORF">SLS53_003830</name>
</gene>
<dbReference type="EMBL" id="JAJSPL020000012">
    <property type="protein sequence ID" value="KAK7743811.1"/>
    <property type="molecule type" value="Genomic_DNA"/>
</dbReference>
<proteinExistence type="inferred from homology"/>
<keyword evidence="4" id="KW-1185">Reference proteome</keyword>
<dbReference type="PANTHER" id="PTHR16184:SF6">
    <property type="entry name" value="ELONGATOR COMPLEX PROTEIN 6"/>
    <property type="match status" value="1"/>
</dbReference>
<dbReference type="InterPro" id="IPR018627">
    <property type="entry name" value="ELP6"/>
</dbReference>
<evidence type="ECO:0000313" key="3">
    <source>
        <dbReference type="EMBL" id="KAK7743811.1"/>
    </source>
</evidence>
<dbReference type="AlphaFoldDB" id="A0AAN9YH45"/>
<evidence type="ECO:0008006" key="5">
    <source>
        <dbReference type="Google" id="ProtNLM"/>
    </source>
</evidence>
<comment type="similarity">
    <text evidence="2">Belongs to the ELP6 family.</text>
</comment>
<dbReference type="PANTHER" id="PTHR16184">
    <property type="entry name" value="ELONGATOR COMPLEX PROTEIN 6"/>
    <property type="match status" value="1"/>
</dbReference>
<dbReference type="GO" id="GO:0033588">
    <property type="term" value="C:elongator holoenzyme complex"/>
    <property type="evidence" value="ECO:0007669"/>
    <property type="project" value="InterPro"/>
</dbReference>
<dbReference type="GO" id="GO:0002098">
    <property type="term" value="P:tRNA wobble uridine modification"/>
    <property type="evidence" value="ECO:0007669"/>
    <property type="project" value="InterPro"/>
</dbReference>
<sequence>MASQIPPLLESYLSLPPETSQVVLSGILGASTNWLVLRSLYSLLKPARGGAYSGRENEEGINDDEGDVKLLLVSFMRDFSFWRDGAGRLGLNLETLTAQGRFYFVDGLSRLFLDGTGGGAAANAGAGRGAYGHLESPRIADVARTLGAAVAQLQAGAGAGAGRVVLVLDQPDVLLAAAGAGDGVTGTALGELILDLRERVHATIITVAADEPLVSAQTTSLEKEHAAFALSLAHGAEAVLSLRLLDTGTAKDVSGVVRITRGGGALDRAVEEHEYLYNVGGDGGVKVFERGQ</sequence>
<name>A0AAN9YH45_9PEZI</name>
<evidence type="ECO:0000313" key="4">
    <source>
        <dbReference type="Proteomes" id="UP001320245"/>
    </source>
</evidence>
<dbReference type="Gene3D" id="3.40.50.300">
    <property type="entry name" value="P-loop containing nucleotide triphosphate hydrolases"/>
    <property type="match status" value="1"/>
</dbReference>
<organism evidence="3 4">
    <name type="scientific">Cytospora paraplurivora</name>
    <dbReference type="NCBI Taxonomy" id="2898453"/>
    <lineage>
        <taxon>Eukaryota</taxon>
        <taxon>Fungi</taxon>
        <taxon>Dikarya</taxon>
        <taxon>Ascomycota</taxon>
        <taxon>Pezizomycotina</taxon>
        <taxon>Sordariomycetes</taxon>
        <taxon>Sordariomycetidae</taxon>
        <taxon>Diaporthales</taxon>
        <taxon>Cytosporaceae</taxon>
        <taxon>Cytospora</taxon>
    </lineage>
</organism>
<dbReference type="Proteomes" id="UP001320245">
    <property type="component" value="Unassembled WGS sequence"/>
</dbReference>
<comment type="pathway">
    <text evidence="1">tRNA modification; 5-methoxycarbonylmethyl-2-thiouridine-tRNA biosynthesis.</text>
</comment>
<evidence type="ECO:0000256" key="1">
    <source>
        <dbReference type="ARBA" id="ARBA00005043"/>
    </source>
</evidence>
<accession>A0AAN9YH45</accession>
<dbReference type="Pfam" id="PF09807">
    <property type="entry name" value="ELP6"/>
    <property type="match status" value="1"/>
</dbReference>
<reference evidence="3 4" key="1">
    <citation type="journal article" date="2023" name="PLoS ONE">
        <title>Cytospora paraplurivora sp. nov. isolated from orchards with fruit tree decline syndrome in Ontario, Canada.</title>
        <authorList>
            <person name="Ilyukhin E."/>
            <person name="Nguyen H.D.T."/>
            <person name="Castle A.J."/>
            <person name="Ellouze W."/>
        </authorList>
    </citation>
    <scope>NUCLEOTIDE SEQUENCE [LARGE SCALE GENOMIC DNA]</scope>
    <source>
        <strain evidence="3 4">FDS-564</strain>
    </source>
</reference>
<dbReference type="CDD" id="cd19495">
    <property type="entry name" value="Elp6"/>
    <property type="match status" value="1"/>
</dbReference>
<protein>
    <recommendedName>
        <fullName evidence="5">Elongator complex protein 6</fullName>
    </recommendedName>
</protein>